<organism evidence="4 5">
    <name type="scientific">Bacteroides cellulosilyticus</name>
    <dbReference type="NCBI Taxonomy" id="246787"/>
    <lineage>
        <taxon>Bacteria</taxon>
        <taxon>Pseudomonadati</taxon>
        <taxon>Bacteroidota</taxon>
        <taxon>Bacteroidia</taxon>
        <taxon>Bacteroidales</taxon>
        <taxon>Bacteroidaceae</taxon>
        <taxon>Bacteroides</taxon>
    </lineage>
</organism>
<evidence type="ECO:0000256" key="2">
    <source>
        <dbReference type="SAM" id="SignalP"/>
    </source>
</evidence>
<evidence type="ECO:0000313" key="5">
    <source>
        <dbReference type="Proteomes" id="UP000061809"/>
    </source>
</evidence>
<feature type="domain" description="Sialate O-acetylesterase" evidence="3">
    <location>
        <begin position="110"/>
        <end position="338"/>
    </location>
</feature>
<dbReference type="KEGG" id="bcel:BcellWH2_04892"/>
<feature type="signal peptide" evidence="2">
    <location>
        <begin position="1"/>
        <end position="25"/>
    </location>
</feature>
<dbReference type="PANTHER" id="PTHR22901">
    <property type="entry name" value="SIALATE O-ACETYLESTERASE"/>
    <property type="match status" value="1"/>
</dbReference>
<dbReference type="Gene3D" id="3.40.50.1110">
    <property type="entry name" value="SGNH hydrolase"/>
    <property type="match status" value="1"/>
</dbReference>
<dbReference type="InterPro" id="IPR036514">
    <property type="entry name" value="SGNH_hydro_sf"/>
</dbReference>
<keyword evidence="2" id="KW-0732">Signal</keyword>
<reference evidence="4 5" key="1">
    <citation type="journal article" date="2015" name="Science">
        <title>Genetic determinants of in vivo fitness and diet responsiveness in multiple human gut Bacteroides.</title>
        <authorList>
            <person name="Wu M."/>
            <person name="McNulty N.P."/>
            <person name="Rodionov D.A."/>
            <person name="Khoroshkin M.S."/>
            <person name="Griffin N.W."/>
            <person name="Cheng J."/>
            <person name="Latreille P."/>
            <person name="Kerstetter R.A."/>
            <person name="Terrapon N."/>
            <person name="Henrissat B."/>
            <person name="Osterman A.L."/>
            <person name="Gordon J.I."/>
        </authorList>
    </citation>
    <scope>NUCLEOTIDE SEQUENCE [LARGE SCALE GENOMIC DNA]</scope>
    <source>
        <strain evidence="4 5">WH2</strain>
    </source>
</reference>
<dbReference type="RefSeq" id="WP_029428833.1">
    <property type="nucleotide sequence ID" value="NZ_CP012801.1"/>
</dbReference>
<evidence type="ECO:0000259" key="3">
    <source>
        <dbReference type="Pfam" id="PF03629"/>
    </source>
</evidence>
<dbReference type="Proteomes" id="UP000061809">
    <property type="component" value="Chromosome"/>
</dbReference>
<dbReference type="GO" id="GO:0005975">
    <property type="term" value="P:carbohydrate metabolic process"/>
    <property type="evidence" value="ECO:0007669"/>
    <property type="project" value="TreeGrafter"/>
</dbReference>
<dbReference type="GO" id="GO:0001681">
    <property type="term" value="F:sialate O-acetylesterase activity"/>
    <property type="evidence" value="ECO:0007669"/>
    <property type="project" value="InterPro"/>
</dbReference>
<keyword evidence="1" id="KW-0378">Hydrolase</keyword>
<proteinExistence type="predicted"/>
<evidence type="ECO:0000256" key="1">
    <source>
        <dbReference type="ARBA" id="ARBA00022801"/>
    </source>
</evidence>
<evidence type="ECO:0000313" key="4">
    <source>
        <dbReference type="EMBL" id="ALJ62101.1"/>
    </source>
</evidence>
<sequence length="477" mass="53291">MKNLIATAGTTLAIFLFAVCLSTHAEVHLPAIFSDGMVMQQQTHANLWGTATPNKKVTVRTSWDGKLYAATTDKQGAWKLAVSTPEAGGPYTVTFDDGTPKVLSNILIGELWLCSGQSNMEMPMKGFKNQPVENANMDILRSRNPKIRLFTVKRTSTFTPQNDVTGSWKEASPATVRDFSATAYYFGRLVNEILDVPVGLIVAAWGGSACEAWMTADWLKAFPDAKIPRSETDIKSKNRTPTVLYNGMLHPLIGLTMKGVIWYQGEDNWNRAHTYADMFTTLINGWRTEWKQGDFPFYYCQIAPYDYGIITERGKEVINTAYLREAQAQVEHRVPNTGMAVLLDVGMEKGIHPARKQVAGERLALLALTKTYGIEGVNGESPYYKSIEIKNDTVIVSFERAGMWISGKNCFESKNFEVAGEDKVFYPAKAWIERSKMLVKSEMVPHPVAVRYGFVNYVEGDVYCDGLPLGSFRSDDW</sequence>
<dbReference type="InterPro" id="IPR013783">
    <property type="entry name" value="Ig-like_fold"/>
</dbReference>
<dbReference type="SUPFAM" id="SSF52266">
    <property type="entry name" value="SGNH hydrolase"/>
    <property type="match status" value="1"/>
</dbReference>
<dbReference type="Gene3D" id="2.60.40.10">
    <property type="entry name" value="Immunoglobulins"/>
    <property type="match status" value="1"/>
</dbReference>
<dbReference type="Pfam" id="PF03629">
    <property type="entry name" value="SASA"/>
    <property type="match status" value="1"/>
</dbReference>
<dbReference type="EMBL" id="CP012801">
    <property type="protein sequence ID" value="ALJ62101.1"/>
    <property type="molecule type" value="Genomic_DNA"/>
</dbReference>
<feature type="chain" id="PRO_5006047429" description="Sialate O-acetylesterase domain-containing protein" evidence="2">
    <location>
        <begin position="26"/>
        <end position="477"/>
    </location>
</feature>
<gene>
    <name evidence="4" type="ORF">BcellWH2_04892</name>
</gene>
<dbReference type="PANTHER" id="PTHR22901:SF0">
    <property type="entry name" value="SIALATE O-ACETYLESTERASE"/>
    <property type="match status" value="1"/>
</dbReference>
<dbReference type="PATRIC" id="fig|246787.4.peg.5050"/>
<accession>A0A0P0GCK6</accession>
<dbReference type="AlphaFoldDB" id="A0A0P0GCK6"/>
<name>A0A0P0GCK6_9BACE</name>
<dbReference type="InterPro" id="IPR039329">
    <property type="entry name" value="SIAE"/>
</dbReference>
<protein>
    <recommendedName>
        <fullName evidence="3">Sialate O-acetylesterase domain-containing protein</fullName>
    </recommendedName>
</protein>
<dbReference type="InterPro" id="IPR005181">
    <property type="entry name" value="SASA"/>
</dbReference>